<dbReference type="OrthoDB" id="9797990at2"/>
<evidence type="ECO:0000313" key="3">
    <source>
        <dbReference type="Proteomes" id="UP000315711"/>
    </source>
</evidence>
<dbReference type="AlphaFoldDB" id="A0A562QN57"/>
<dbReference type="CDD" id="cd04301">
    <property type="entry name" value="NAT_SF"/>
    <property type="match status" value="1"/>
</dbReference>
<dbReference type="PANTHER" id="PTHR41700:SF1">
    <property type="entry name" value="N-ACETYLTRANSFERASE DOMAIN-CONTAINING PROTEIN"/>
    <property type="match status" value="1"/>
</dbReference>
<organism evidence="2 3">
    <name type="scientific">Halalkalibacter nanhaiisediminis</name>
    <dbReference type="NCBI Taxonomy" id="688079"/>
    <lineage>
        <taxon>Bacteria</taxon>
        <taxon>Bacillati</taxon>
        <taxon>Bacillota</taxon>
        <taxon>Bacilli</taxon>
        <taxon>Bacillales</taxon>
        <taxon>Bacillaceae</taxon>
        <taxon>Halalkalibacter</taxon>
    </lineage>
</organism>
<dbReference type="PROSITE" id="PS51186">
    <property type="entry name" value="GNAT"/>
    <property type="match status" value="1"/>
</dbReference>
<evidence type="ECO:0000259" key="1">
    <source>
        <dbReference type="PROSITE" id="PS51186"/>
    </source>
</evidence>
<dbReference type="EMBL" id="VLKZ01000003">
    <property type="protein sequence ID" value="TWI58201.1"/>
    <property type="molecule type" value="Genomic_DNA"/>
</dbReference>
<dbReference type="RefSeq" id="WP_144449845.1">
    <property type="nucleotide sequence ID" value="NZ_VLKZ01000003.1"/>
</dbReference>
<gene>
    <name evidence="2" type="ORF">IQ10_01535</name>
</gene>
<dbReference type="Proteomes" id="UP000315711">
    <property type="component" value="Unassembled WGS sequence"/>
</dbReference>
<dbReference type="Gene3D" id="3.40.630.30">
    <property type="match status" value="1"/>
</dbReference>
<dbReference type="InterPro" id="IPR038764">
    <property type="entry name" value="GNAT_N_AcTrfase_prd"/>
</dbReference>
<protein>
    <submittedName>
        <fullName evidence="2">Putative GNAT superfamily acetyltransferase</fullName>
    </submittedName>
</protein>
<name>A0A562QN57_9BACI</name>
<sequence length="277" mass="31779">MVMTESIMYRKIDNIKEIQEVVSFQEEIWSRDAVSPLPQLVAASHHGGVIMGAFHAAKLVGFSYGFSGYKNKEHYLISHMTAISPSYQNLGIGLALKLKQRDWAIEYGYKKIVWTYDPLESRNAYFNINKLGGYVKTHLPSYYGEMNDKLNNGLPTDRFVVEWDICSDRVKNALAGLNKLESSDREYSSLLTIKVNGGLPYPHEENLIKNQKSYLIPVPVDFQKIKQVDFEVAKAWRLKFRNAASDILLEGYKVTRILKTTNHLVHYYVLEYGGFHD</sequence>
<dbReference type="SUPFAM" id="SSF55729">
    <property type="entry name" value="Acyl-CoA N-acyltransferases (Nat)"/>
    <property type="match status" value="1"/>
</dbReference>
<dbReference type="InterPro" id="IPR016181">
    <property type="entry name" value="Acyl_CoA_acyltransferase"/>
</dbReference>
<keyword evidence="3" id="KW-1185">Reference proteome</keyword>
<dbReference type="PANTHER" id="PTHR41700">
    <property type="entry name" value="GCN5-RELATED N-ACETYLTRANSFERASE"/>
    <property type="match status" value="1"/>
</dbReference>
<feature type="domain" description="N-acetyltransferase" evidence="1">
    <location>
        <begin position="7"/>
        <end position="151"/>
    </location>
</feature>
<reference evidence="2 3" key="1">
    <citation type="journal article" date="2015" name="Stand. Genomic Sci.">
        <title>Genomic Encyclopedia of Bacterial and Archaeal Type Strains, Phase III: the genomes of soil and plant-associated and newly described type strains.</title>
        <authorList>
            <person name="Whitman W.B."/>
            <person name="Woyke T."/>
            <person name="Klenk H.P."/>
            <person name="Zhou Y."/>
            <person name="Lilburn T.G."/>
            <person name="Beck B.J."/>
            <person name="De Vos P."/>
            <person name="Vandamme P."/>
            <person name="Eisen J.A."/>
            <person name="Garrity G."/>
            <person name="Hugenholtz P."/>
            <person name="Kyrpides N.C."/>
        </authorList>
    </citation>
    <scope>NUCLEOTIDE SEQUENCE [LARGE SCALE GENOMIC DNA]</scope>
    <source>
        <strain evidence="2 3">CGMCC 1.10116</strain>
    </source>
</reference>
<comment type="caution">
    <text evidence="2">The sequence shown here is derived from an EMBL/GenBank/DDBJ whole genome shotgun (WGS) entry which is preliminary data.</text>
</comment>
<dbReference type="GO" id="GO:0016747">
    <property type="term" value="F:acyltransferase activity, transferring groups other than amino-acyl groups"/>
    <property type="evidence" value="ECO:0007669"/>
    <property type="project" value="InterPro"/>
</dbReference>
<keyword evidence="2" id="KW-0808">Transferase</keyword>
<evidence type="ECO:0000313" key="2">
    <source>
        <dbReference type="EMBL" id="TWI58201.1"/>
    </source>
</evidence>
<dbReference type="InterPro" id="IPR000182">
    <property type="entry name" value="GNAT_dom"/>
</dbReference>
<proteinExistence type="predicted"/>
<dbReference type="Pfam" id="PF00583">
    <property type="entry name" value="Acetyltransf_1"/>
    <property type="match status" value="1"/>
</dbReference>
<accession>A0A562QN57</accession>